<dbReference type="PANTHER" id="PTHR14226:SF29">
    <property type="entry name" value="NEUROPATHY TARGET ESTERASE SWS"/>
    <property type="match status" value="1"/>
</dbReference>
<accession>A0A371JLH2</accession>
<dbReference type="SUPFAM" id="SSF52151">
    <property type="entry name" value="FabD/lysophospholipase-like"/>
    <property type="match status" value="1"/>
</dbReference>
<comment type="caution">
    <text evidence="4">Lacks conserved residue(s) required for the propagation of feature annotation.</text>
</comment>
<feature type="domain" description="PNPLA" evidence="5">
    <location>
        <begin position="7"/>
        <end position="164"/>
    </location>
</feature>
<dbReference type="PROSITE" id="PS51635">
    <property type="entry name" value="PNPLA"/>
    <property type="match status" value="1"/>
</dbReference>
<dbReference type="OrthoDB" id="9770965at2"/>
<comment type="caution">
    <text evidence="6">The sequence shown here is derived from an EMBL/GenBank/DDBJ whole genome shotgun (WGS) entry which is preliminary data.</text>
</comment>
<keyword evidence="3 4" id="KW-0443">Lipid metabolism</keyword>
<evidence type="ECO:0000313" key="7">
    <source>
        <dbReference type="Proteomes" id="UP000261828"/>
    </source>
</evidence>
<evidence type="ECO:0000256" key="4">
    <source>
        <dbReference type="PROSITE-ProRule" id="PRU01161"/>
    </source>
</evidence>
<proteinExistence type="predicted"/>
<feature type="short sequence motif" description="DGA/G" evidence="4">
    <location>
        <begin position="151"/>
        <end position="153"/>
    </location>
</feature>
<dbReference type="GO" id="GO:0016787">
    <property type="term" value="F:hydrolase activity"/>
    <property type="evidence" value="ECO:0007669"/>
    <property type="project" value="UniProtKB-UniRule"/>
</dbReference>
<evidence type="ECO:0000256" key="1">
    <source>
        <dbReference type="ARBA" id="ARBA00022801"/>
    </source>
</evidence>
<dbReference type="InterPro" id="IPR050301">
    <property type="entry name" value="NTE"/>
</dbReference>
<dbReference type="InterPro" id="IPR016035">
    <property type="entry name" value="Acyl_Trfase/lysoPLipase"/>
</dbReference>
<gene>
    <name evidence="6" type="ORF">DX873_17010</name>
</gene>
<evidence type="ECO:0000313" key="6">
    <source>
        <dbReference type="EMBL" id="RDY57853.1"/>
    </source>
</evidence>
<evidence type="ECO:0000256" key="2">
    <source>
        <dbReference type="ARBA" id="ARBA00022963"/>
    </source>
</evidence>
<dbReference type="InterPro" id="IPR002641">
    <property type="entry name" value="PNPLA_dom"/>
</dbReference>
<dbReference type="RefSeq" id="WP_116185697.1">
    <property type="nucleotide sequence ID" value="NZ_QTJX01000006.1"/>
</dbReference>
<dbReference type="EMBL" id="QTJX01000006">
    <property type="protein sequence ID" value="RDY57853.1"/>
    <property type="molecule type" value="Genomic_DNA"/>
</dbReference>
<sequence>MDDSIGIVLSGGAARGAVHIGVLHALNENGIFPDRVAGSSAGALIGALYCGGITPIEILKLARSHRFLKVFKIGLINRGLTEMTRLKTFLQYYLEDDFDTLEVPLHISVTNLNLGKSEIIGSGQLIDVVCASCAIPLLFKPITMNGHSYVDGGLLNNLPVEPLLDNCDVVIGVSINNHMEVKRIKGALSITERCLQLAVWNTIQERLAKCHIAIETPQAFKYSAFSFKKSEELFEIGYQATLERMDEIKTRISR</sequence>
<dbReference type="Gene3D" id="3.40.1090.10">
    <property type="entry name" value="Cytosolic phospholipase A2 catalytic domain"/>
    <property type="match status" value="1"/>
</dbReference>
<name>A0A371JLH2_9FLAO</name>
<keyword evidence="7" id="KW-1185">Reference proteome</keyword>
<dbReference type="GO" id="GO:0016042">
    <property type="term" value="P:lipid catabolic process"/>
    <property type="evidence" value="ECO:0007669"/>
    <property type="project" value="UniProtKB-UniRule"/>
</dbReference>
<dbReference type="PANTHER" id="PTHR14226">
    <property type="entry name" value="NEUROPATHY TARGET ESTERASE/SWISS CHEESE D.MELANOGASTER"/>
    <property type="match status" value="1"/>
</dbReference>
<reference evidence="6 7" key="1">
    <citation type="submission" date="2018-08" db="EMBL/GenBank/DDBJ databases">
        <title>Muricauda nanhaiensis sp. nov., isolated from seawater of the South China Sea.</title>
        <authorList>
            <person name="Dang Y."/>
        </authorList>
    </citation>
    <scope>NUCLEOTIDE SEQUENCE [LARGE SCALE GENOMIC DNA]</scope>
    <source>
        <strain evidence="6 7">SM1704</strain>
    </source>
</reference>
<dbReference type="Proteomes" id="UP000261828">
    <property type="component" value="Unassembled WGS sequence"/>
</dbReference>
<dbReference type="CDD" id="cd07205">
    <property type="entry name" value="Pat_PNPLA6_PNPLA7_NTE1_like"/>
    <property type="match status" value="1"/>
</dbReference>
<dbReference type="AlphaFoldDB" id="A0A371JLH2"/>
<keyword evidence="2 4" id="KW-0442">Lipid degradation</keyword>
<feature type="active site" description="Proton acceptor" evidence="4">
    <location>
        <position position="151"/>
    </location>
</feature>
<feature type="short sequence motif" description="GXSXG" evidence="4">
    <location>
        <begin position="38"/>
        <end position="42"/>
    </location>
</feature>
<dbReference type="Pfam" id="PF01734">
    <property type="entry name" value="Patatin"/>
    <property type="match status" value="1"/>
</dbReference>
<evidence type="ECO:0000259" key="5">
    <source>
        <dbReference type="PROSITE" id="PS51635"/>
    </source>
</evidence>
<keyword evidence="1 4" id="KW-0378">Hydrolase</keyword>
<evidence type="ECO:0000256" key="3">
    <source>
        <dbReference type="ARBA" id="ARBA00023098"/>
    </source>
</evidence>
<organism evidence="6 7">
    <name type="scientific">Flagellimonas nanhaiensis</name>
    <dbReference type="NCBI Taxonomy" id="2292706"/>
    <lineage>
        <taxon>Bacteria</taxon>
        <taxon>Pseudomonadati</taxon>
        <taxon>Bacteroidota</taxon>
        <taxon>Flavobacteriia</taxon>
        <taxon>Flavobacteriales</taxon>
        <taxon>Flavobacteriaceae</taxon>
        <taxon>Flagellimonas</taxon>
    </lineage>
</organism>
<feature type="active site" description="Nucleophile" evidence="4">
    <location>
        <position position="40"/>
    </location>
</feature>
<protein>
    <submittedName>
        <fullName evidence="6">Patatin</fullName>
    </submittedName>
</protein>